<proteinExistence type="predicted"/>
<evidence type="ECO:0000313" key="1">
    <source>
        <dbReference type="EMBL" id="JAE25181.1"/>
    </source>
</evidence>
<accession>A0A0A9GRN3</accession>
<name>A0A0A9GRN3_ARUDO</name>
<organism evidence="1">
    <name type="scientific">Arundo donax</name>
    <name type="common">Giant reed</name>
    <name type="synonym">Donax arundinaceus</name>
    <dbReference type="NCBI Taxonomy" id="35708"/>
    <lineage>
        <taxon>Eukaryota</taxon>
        <taxon>Viridiplantae</taxon>
        <taxon>Streptophyta</taxon>
        <taxon>Embryophyta</taxon>
        <taxon>Tracheophyta</taxon>
        <taxon>Spermatophyta</taxon>
        <taxon>Magnoliopsida</taxon>
        <taxon>Liliopsida</taxon>
        <taxon>Poales</taxon>
        <taxon>Poaceae</taxon>
        <taxon>PACMAD clade</taxon>
        <taxon>Arundinoideae</taxon>
        <taxon>Arundineae</taxon>
        <taxon>Arundo</taxon>
    </lineage>
</organism>
<reference evidence="1" key="1">
    <citation type="submission" date="2014-09" db="EMBL/GenBank/DDBJ databases">
        <authorList>
            <person name="Magalhaes I.L.F."/>
            <person name="Oliveira U."/>
            <person name="Santos F.R."/>
            <person name="Vidigal T.H.D.A."/>
            <person name="Brescovit A.D."/>
            <person name="Santos A.J."/>
        </authorList>
    </citation>
    <scope>NUCLEOTIDE SEQUENCE</scope>
    <source>
        <tissue evidence="1">Shoot tissue taken approximately 20 cm above the soil surface</tissue>
    </source>
</reference>
<protein>
    <submittedName>
        <fullName evidence="1">Uncharacterized protein</fullName>
    </submittedName>
</protein>
<dbReference type="AlphaFoldDB" id="A0A0A9GRN3"/>
<dbReference type="EMBL" id="GBRH01172715">
    <property type="protein sequence ID" value="JAE25181.1"/>
    <property type="molecule type" value="Transcribed_RNA"/>
</dbReference>
<sequence length="25" mass="2913">MLCARMKCLNACVKCIILVLVWLQF</sequence>
<reference evidence="1" key="2">
    <citation type="journal article" date="2015" name="Data Brief">
        <title>Shoot transcriptome of the giant reed, Arundo donax.</title>
        <authorList>
            <person name="Barrero R.A."/>
            <person name="Guerrero F.D."/>
            <person name="Moolhuijzen P."/>
            <person name="Goolsby J.A."/>
            <person name="Tidwell J."/>
            <person name="Bellgard S.E."/>
            <person name="Bellgard M.I."/>
        </authorList>
    </citation>
    <scope>NUCLEOTIDE SEQUENCE</scope>
    <source>
        <tissue evidence="1">Shoot tissue taken approximately 20 cm above the soil surface</tissue>
    </source>
</reference>